<organism evidence="1 2">
    <name type="scientific">Streptomonospora halophila</name>
    <dbReference type="NCBI Taxonomy" id="427369"/>
    <lineage>
        <taxon>Bacteria</taxon>
        <taxon>Bacillati</taxon>
        <taxon>Actinomycetota</taxon>
        <taxon>Actinomycetes</taxon>
        <taxon>Streptosporangiales</taxon>
        <taxon>Nocardiopsidaceae</taxon>
        <taxon>Streptomonospora</taxon>
    </lineage>
</organism>
<reference evidence="2" key="1">
    <citation type="journal article" date="2019" name="Int. J. Syst. Evol. Microbiol.">
        <title>The Global Catalogue of Microorganisms (GCM) 10K type strain sequencing project: providing services to taxonomists for standard genome sequencing and annotation.</title>
        <authorList>
            <consortium name="The Broad Institute Genomics Platform"/>
            <consortium name="The Broad Institute Genome Sequencing Center for Infectious Disease"/>
            <person name="Wu L."/>
            <person name="Ma J."/>
        </authorList>
    </citation>
    <scope>NUCLEOTIDE SEQUENCE [LARGE SCALE GENOMIC DNA]</scope>
    <source>
        <strain evidence="2">JCM 18123</strain>
    </source>
</reference>
<evidence type="ECO:0000313" key="1">
    <source>
        <dbReference type="EMBL" id="GAA4947219.1"/>
    </source>
</evidence>
<accession>A0ABP9GLB2</accession>
<dbReference type="EMBL" id="BAABIK010000018">
    <property type="protein sequence ID" value="GAA4947219.1"/>
    <property type="molecule type" value="Genomic_DNA"/>
</dbReference>
<keyword evidence="2" id="KW-1185">Reference proteome</keyword>
<dbReference type="Proteomes" id="UP001499993">
    <property type="component" value="Unassembled WGS sequence"/>
</dbReference>
<name>A0ABP9GLB2_9ACTN</name>
<sequence length="124" mass="13280">MINATASMIAVLSDARPHAISLTLGQVTCGDLDRRPDAAPPTEVWEPTPSDRRVCDMGLDIPARNGGFDRIRNVCIMCSVLSHDSWAGLRHVCALGGRARRSVWIGWERVRQGAGDMGAAASPG</sequence>
<comment type="caution">
    <text evidence="1">The sequence shown here is derived from an EMBL/GenBank/DDBJ whole genome shotgun (WGS) entry which is preliminary data.</text>
</comment>
<gene>
    <name evidence="1" type="ORF">GCM10023224_33560</name>
</gene>
<evidence type="ECO:0000313" key="2">
    <source>
        <dbReference type="Proteomes" id="UP001499993"/>
    </source>
</evidence>
<proteinExistence type="predicted"/>
<protein>
    <submittedName>
        <fullName evidence="1">Uncharacterized protein</fullName>
    </submittedName>
</protein>